<keyword evidence="1" id="KW-0472">Membrane</keyword>
<evidence type="ECO:0000256" key="1">
    <source>
        <dbReference type="SAM" id="Phobius"/>
    </source>
</evidence>
<keyword evidence="1" id="KW-0812">Transmembrane</keyword>
<dbReference type="Pfam" id="PF01345">
    <property type="entry name" value="DUF11"/>
    <property type="match status" value="1"/>
</dbReference>
<evidence type="ECO:0000313" key="3">
    <source>
        <dbReference type="EMBL" id="QDT66882.1"/>
    </source>
</evidence>
<organism evidence="3 4">
    <name type="scientific">Calycomorphotria hydatis</name>
    <dbReference type="NCBI Taxonomy" id="2528027"/>
    <lineage>
        <taxon>Bacteria</taxon>
        <taxon>Pseudomonadati</taxon>
        <taxon>Planctomycetota</taxon>
        <taxon>Planctomycetia</taxon>
        <taxon>Planctomycetales</taxon>
        <taxon>Planctomycetaceae</taxon>
        <taxon>Calycomorphotria</taxon>
    </lineage>
</organism>
<accession>A0A517TET5</accession>
<feature type="domain" description="DUF11" evidence="2">
    <location>
        <begin position="388"/>
        <end position="479"/>
    </location>
</feature>
<dbReference type="AlphaFoldDB" id="A0A517TET5"/>
<gene>
    <name evidence="3" type="ORF">V22_41540</name>
</gene>
<proteinExistence type="predicted"/>
<feature type="transmembrane region" description="Helical" evidence="1">
    <location>
        <begin position="204"/>
        <end position="228"/>
    </location>
</feature>
<keyword evidence="1" id="KW-1133">Transmembrane helix</keyword>
<dbReference type="KEGG" id="chya:V22_41540"/>
<sequence length="653" mass="72718">MRNAPDPTHSGKITVRNSFRRRLYDAIAAEQRHYDVMGKDRPPLIVLYDTYYTGGIAIRRFFWHEVRWLRNYRRIHWNPREEKSPHIWVWRPEFTGVPFIAWLRKHDFDLQTVVAAVLIALLRWGSQCLRRLRGWRESLIDSRAQFMPSMLSSSEDNYLPMRTLRKLSLPKVSFQPRYPASLQSMASSSNAMMRSLGKHPVLDSWWSIAAILGLGGMFLLMFLFQWAAVQPKLVNAASIVAAEVPEEPEVTEPADQEEPVVDRFNGLPNPFLSAPEEIIEEPVPVASSELQWQLDRTSLPGYIAMFNPDIQNDQLLAEQYFSWDEADNSQIALAADDWDRSSMPRRLDSLVPAGYEQSAPATHELASIPRPSDHTVGTEAASKLMHVAVRKSQPAQAPANGFIDYELYIQNQGKTDADALVVREKILSPHRVAAVDPPAAFEEGTLQWHLGTLRAGDTETVRVSVYADDPSDFESETTVQPVALFAASTNVVEGNLRLRTTVPEWVAIGEAVPIEFEVLNTGDTTLSDITLESTLPPQLSHRNGRDLVLEIGTLAAGETHSAKLTVSAAQLGEAILFTEVASHEGLTKTVIADLEVVKQQQAKATDQQEREIAPAAEKPSVAASPCCPCCKSSPCQLGAISPPLISPPTIWLR</sequence>
<dbReference type="PANTHER" id="PTHR34819">
    <property type="entry name" value="LARGE CYSTEINE-RICH PERIPLASMIC PROTEIN OMCB"/>
    <property type="match status" value="1"/>
</dbReference>
<name>A0A517TET5_9PLAN</name>
<dbReference type="EMBL" id="CP036316">
    <property type="protein sequence ID" value="QDT66882.1"/>
    <property type="molecule type" value="Genomic_DNA"/>
</dbReference>
<evidence type="ECO:0000313" key="4">
    <source>
        <dbReference type="Proteomes" id="UP000319976"/>
    </source>
</evidence>
<keyword evidence="4" id="KW-1185">Reference proteome</keyword>
<dbReference type="InterPro" id="IPR051172">
    <property type="entry name" value="Chlamydia_OmcB"/>
</dbReference>
<dbReference type="Proteomes" id="UP000319976">
    <property type="component" value="Chromosome"/>
</dbReference>
<dbReference type="InterPro" id="IPR001434">
    <property type="entry name" value="OmcB-like_DUF11"/>
</dbReference>
<protein>
    <recommendedName>
        <fullName evidence="2">DUF11 domain-containing protein</fullName>
    </recommendedName>
</protein>
<reference evidence="3 4" key="1">
    <citation type="submission" date="2019-02" db="EMBL/GenBank/DDBJ databases">
        <title>Deep-cultivation of Planctomycetes and their phenomic and genomic characterization uncovers novel biology.</title>
        <authorList>
            <person name="Wiegand S."/>
            <person name="Jogler M."/>
            <person name="Boedeker C."/>
            <person name="Pinto D."/>
            <person name="Vollmers J."/>
            <person name="Rivas-Marin E."/>
            <person name="Kohn T."/>
            <person name="Peeters S.H."/>
            <person name="Heuer A."/>
            <person name="Rast P."/>
            <person name="Oberbeckmann S."/>
            <person name="Bunk B."/>
            <person name="Jeske O."/>
            <person name="Meyerdierks A."/>
            <person name="Storesund J.E."/>
            <person name="Kallscheuer N."/>
            <person name="Luecker S."/>
            <person name="Lage O.M."/>
            <person name="Pohl T."/>
            <person name="Merkel B.J."/>
            <person name="Hornburger P."/>
            <person name="Mueller R.-W."/>
            <person name="Bruemmer F."/>
            <person name="Labrenz M."/>
            <person name="Spormann A.M."/>
            <person name="Op den Camp H."/>
            <person name="Overmann J."/>
            <person name="Amann R."/>
            <person name="Jetten M.S.M."/>
            <person name="Mascher T."/>
            <person name="Medema M.H."/>
            <person name="Devos D.P."/>
            <person name="Kaster A.-K."/>
            <person name="Ovreas L."/>
            <person name="Rohde M."/>
            <person name="Galperin M.Y."/>
            <person name="Jogler C."/>
        </authorList>
    </citation>
    <scope>NUCLEOTIDE SEQUENCE [LARGE SCALE GENOMIC DNA]</scope>
    <source>
        <strain evidence="3 4">V22</strain>
    </source>
</reference>
<evidence type="ECO:0000259" key="2">
    <source>
        <dbReference type="Pfam" id="PF01345"/>
    </source>
</evidence>